<dbReference type="GeneID" id="93803688"/>
<gene>
    <name evidence="5" type="ORF">ACFFQ6_00620</name>
</gene>
<reference evidence="5 6" key="1">
    <citation type="submission" date="2024-09" db="EMBL/GenBank/DDBJ databases">
        <authorList>
            <person name="Sun Q."/>
            <person name="Mori K."/>
        </authorList>
    </citation>
    <scope>NUCLEOTIDE SEQUENCE [LARGE SCALE GENOMIC DNA]</scope>
    <source>
        <strain evidence="5 6">JCM 11411</strain>
    </source>
</reference>
<dbReference type="InterPro" id="IPR025751">
    <property type="entry name" value="RsbRD_N_dom"/>
</dbReference>
<protein>
    <submittedName>
        <fullName evidence="5">PucR family transcriptional regulator</fullName>
    </submittedName>
</protein>
<dbReference type="InterPro" id="IPR025736">
    <property type="entry name" value="PucR_C-HTH_dom"/>
</dbReference>
<dbReference type="Pfam" id="PF17853">
    <property type="entry name" value="GGDEF_2"/>
    <property type="match status" value="1"/>
</dbReference>
<dbReference type="Pfam" id="PF13556">
    <property type="entry name" value="HTH_30"/>
    <property type="match status" value="1"/>
</dbReference>
<dbReference type="InterPro" id="IPR041522">
    <property type="entry name" value="CdaR_GGDEF"/>
</dbReference>
<evidence type="ECO:0000259" key="3">
    <source>
        <dbReference type="Pfam" id="PF14361"/>
    </source>
</evidence>
<evidence type="ECO:0000313" key="5">
    <source>
        <dbReference type="EMBL" id="MFB9778169.1"/>
    </source>
</evidence>
<evidence type="ECO:0000259" key="2">
    <source>
        <dbReference type="Pfam" id="PF13556"/>
    </source>
</evidence>
<feature type="domain" description="PucR C-terminal helix-turn-helix" evidence="2">
    <location>
        <begin position="323"/>
        <end position="379"/>
    </location>
</feature>
<evidence type="ECO:0000256" key="1">
    <source>
        <dbReference type="ARBA" id="ARBA00006754"/>
    </source>
</evidence>
<comment type="similarity">
    <text evidence="1">Belongs to the CdaR family.</text>
</comment>
<dbReference type="InterPro" id="IPR051448">
    <property type="entry name" value="CdaR-like_regulators"/>
</dbReference>
<dbReference type="PANTHER" id="PTHR33744">
    <property type="entry name" value="CARBOHYDRATE DIACID REGULATOR"/>
    <property type="match status" value="1"/>
</dbReference>
<accession>A0ABV5X6X0</accession>
<proteinExistence type="inferred from homology"/>
<sequence>MDERDVLVDRVVDRLTDQVEAITQEAVEVGSLDIASYGVVPMADLRLAIERNVVVAVQAIRDGSLPEPEDILDVSVARARLELGVSVDDMIRAYRLCINVIRGRFEQECMALGVPAEAILRFSNLLWAVTDIASTRISRVYYELEVAEVLRDVRLRDSFVRRLSLGMLGGPELARHAAAFGLDLGCNYVAVRARLLDGHDPELTERLRRSLETDVGQTNTVSVVGIVGDDCVGVIGIRRPLLPRPVAAVIGLGPPVRLGEISNSFDVAAHVLEVGLRRGRPAVMSLDDVSWRTAVEDHGELVELLRRRYLEPLGEDAGFRPVLIETLRAYLANGRSVRATAHELFVHENTLRYRLARFEELTGCSLNSTDVLIEISWVIEATGRAER</sequence>
<keyword evidence="6" id="KW-1185">Reference proteome</keyword>
<organism evidence="5 6">
    <name type="scientific">Rhodococcus baikonurensis</name>
    <dbReference type="NCBI Taxonomy" id="172041"/>
    <lineage>
        <taxon>Bacteria</taxon>
        <taxon>Bacillati</taxon>
        <taxon>Actinomycetota</taxon>
        <taxon>Actinomycetes</taxon>
        <taxon>Mycobacteriales</taxon>
        <taxon>Nocardiaceae</taxon>
        <taxon>Rhodococcus</taxon>
        <taxon>Rhodococcus erythropolis group</taxon>
    </lineage>
</organism>
<dbReference type="EMBL" id="JBHMAS010000002">
    <property type="protein sequence ID" value="MFB9778169.1"/>
    <property type="molecule type" value="Genomic_DNA"/>
</dbReference>
<comment type="caution">
    <text evidence="5">The sequence shown here is derived from an EMBL/GenBank/DDBJ whole genome shotgun (WGS) entry which is preliminary data.</text>
</comment>
<dbReference type="Proteomes" id="UP001589587">
    <property type="component" value="Unassembled WGS sequence"/>
</dbReference>
<feature type="domain" description="CdaR GGDEF-like" evidence="4">
    <location>
        <begin position="171"/>
        <end position="274"/>
    </location>
</feature>
<name>A0ABV5X6X0_9NOCA</name>
<dbReference type="InterPro" id="IPR042070">
    <property type="entry name" value="PucR_C-HTH_sf"/>
</dbReference>
<dbReference type="Pfam" id="PF14361">
    <property type="entry name" value="RsbRD_N"/>
    <property type="match status" value="1"/>
</dbReference>
<feature type="domain" description="RsbT co-antagonist protein RsbRD N-terminal" evidence="3">
    <location>
        <begin position="7"/>
        <end position="143"/>
    </location>
</feature>
<evidence type="ECO:0000313" key="6">
    <source>
        <dbReference type="Proteomes" id="UP001589587"/>
    </source>
</evidence>
<dbReference type="RefSeq" id="WP_296556273.1">
    <property type="nucleotide sequence ID" value="NZ_JBEUOO010000024.1"/>
</dbReference>
<dbReference type="Gene3D" id="1.10.10.2840">
    <property type="entry name" value="PucR C-terminal helix-turn-helix domain"/>
    <property type="match status" value="1"/>
</dbReference>
<evidence type="ECO:0000259" key="4">
    <source>
        <dbReference type="Pfam" id="PF17853"/>
    </source>
</evidence>